<keyword evidence="2" id="KW-0521">NADP</keyword>
<dbReference type="InterPro" id="IPR020471">
    <property type="entry name" value="AKR"/>
</dbReference>
<feature type="domain" description="NADP-dependent oxidoreductase" evidence="6">
    <location>
        <begin position="294"/>
        <end position="553"/>
    </location>
</feature>
<dbReference type="PROSITE" id="PS00798">
    <property type="entry name" value="ALDOKETO_REDUCTASE_1"/>
    <property type="match status" value="1"/>
</dbReference>
<dbReference type="FunFam" id="3.10.280.10:FF:000002">
    <property type="entry name" value="Mitochondrial glycoprotein family protein"/>
    <property type="match status" value="1"/>
</dbReference>
<dbReference type="EMBL" id="JABCRI010000007">
    <property type="protein sequence ID" value="KAF8402979.1"/>
    <property type="molecule type" value="Genomic_DNA"/>
</dbReference>
<dbReference type="InterPro" id="IPR003428">
    <property type="entry name" value="MAM33"/>
</dbReference>
<dbReference type="CDD" id="cd19125">
    <property type="entry name" value="AKR_AKR4C1-15"/>
    <property type="match status" value="1"/>
</dbReference>
<dbReference type="PROSITE" id="PS00063">
    <property type="entry name" value="ALDOKETO_REDUCTASE_3"/>
    <property type="match status" value="1"/>
</dbReference>
<dbReference type="GO" id="GO:0016491">
    <property type="term" value="F:oxidoreductase activity"/>
    <property type="evidence" value="ECO:0007669"/>
    <property type="project" value="UniProtKB-KW"/>
</dbReference>
<dbReference type="PANTHER" id="PTHR11732">
    <property type="entry name" value="ALDO/KETO REDUCTASE"/>
    <property type="match status" value="1"/>
</dbReference>
<keyword evidence="3" id="KW-0007">Acetylation</keyword>
<dbReference type="InterPro" id="IPR044498">
    <property type="entry name" value="AKR4C"/>
</dbReference>
<comment type="caution">
    <text evidence="7">The sequence shown here is derived from an EMBL/GenBank/DDBJ whole genome shotgun (WGS) entry which is preliminary data.</text>
</comment>
<keyword evidence="8" id="KW-1185">Reference proteome</keyword>
<evidence type="ECO:0000256" key="1">
    <source>
        <dbReference type="ARBA" id="ARBA00007905"/>
    </source>
</evidence>
<dbReference type="Gene3D" id="3.10.280.10">
    <property type="entry name" value="Mitochondrial glycoprotein"/>
    <property type="match status" value="1"/>
</dbReference>
<gene>
    <name evidence="7" type="ORF">HHK36_011072</name>
</gene>
<dbReference type="SUPFAM" id="SSF54529">
    <property type="entry name" value="Mitochondrial glycoprotein MAM33-like"/>
    <property type="match status" value="1"/>
</dbReference>
<evidence type="ECO:0000313" key="8">
    <source>
        <dbReference type="Proteomes" id="UP000655225"/>
    </source>
</evidence>
<feature type="compositionally biased region" description="Acidic residues" evidence="5">
    <location>
        <begin position="133"/>
        <end position="145"/>
    </location>
</feature>
<organism evidence="7 8">
    <name type="scientific">Tetracentron sinense</name>
    <name type="common">Spur-leaf</name>
    <dbReference type="NCBI Taxonomy" id="13715"/>
    <lineage>
        <taxon>Eukaryota</taxon>
        <taxon>Viridiplantae</taxon>
        <taxon>Streptophyta</taxon>
        <taxon>Embryophyta</taxon>
        <taxon>Tracheophyta</taxon>
        <taxon>Spermatophyta</taxon>
        <taxon>Magnoliopsida</taxon>
        <taxon>Trochodendrales</taxon>
        <taxon>Trochodendraceae</taxon>
        <taxon>Tetracentron</taxon>
    </lineage>
</organism>
<evidence type="ECO:0000259" key="6">
    <source>
        <dbReference type="Pfam" id="PF00248"/>
    </source>
</evidence>
<reference evidence="7 8" key="1">
    <citation type="submission" date="2020-04" db="EMBL/GenBank/DDBJ databases">
        <title>Plant Genome Project.</title>
        <authorList>
            <person name="Zhang R.-G."/>
        </authorList>
    </citation>
    <scope>NUCLEOTIDE SEQUENCE [LARGE SCALE GENOMIC DNA]</scope>
    <source>
        <strain evidence="7">YNK0</strain>
        <tissue evidence="7">Leaf</tissue>
    </source>
</reference>
<dbReference type="FunFam" id="3.20.20.100:FF:000010">
    <property type="entry name" value="NADPH-dependent aldo-keto reductase, chloroplastic"/>
    <property type="match status" value="1"/>
</dbReference>
<sequence length="588" mass="65928">MAFSTILRRAASAGVPLAIRVIGTERNHHSFIFTALKNSSISRELCPRTFLPVLHFSSIAKKPSYDENLLRVIDSEIKCAEESDDHDREEEIPEGFPFKMQDNPGLCTISLSREYKGESIKVEVHMPHLVTGEDGDDDGVEDDGDSEKNSQSSIPLVVSVSKESGPCLEFGCTAFPDEISIDSLSVKEPESSEDYIAYEGPDFSDLDENLQKAFHKYLEIRGIKPSTTNFLHVYMINKDSKEYLMWLKNLKKFIEKQLHNIIYPYHEEMETNKKSEFGPLFFDLNTGAKIPSVGLGTWKAPPGVVGEAVIAAVKAGYRHIDCARVYDNEKEVGVALKELFSTGVVKRNEIWITSKLWCSDHAPEDVSKALSKSLEDLQLNYVDLYLIHWPFRTKSGSRGFDPEVMAPLCLSETWTAMEGLYASGQARAIGVSNFSTKKLQDLLIYAKVPPAVNQVECHLVWQQPALHNLCKSTGVHLSAYSPLGSPGSWVKGEILKDPTLIEIAEKLNKSPAQVALRWGIQSGHSVLPKSVNESRIKENISLFDWCIPQDLFSKFSGIHQQRLLRGDFAVHETCSPYKSLQELWDDEI</sequence>
<evidence type="ECO:0000256" key="3">
    <source>
        <dbReference type="ARBA" id="ARBA00022990"/>
    </source>
</evidence>
<proteinExistence type="inferred from homology"/>
<dbReference type="Pfam" id="PF02330">
    <property type="entry name" value="MAM33"/>
    <property type="match status" value="1"/>
</dbReference>
<dbReference type="GO" id="GO:0005759">
    <property type="term" value="C:mitochondrial matrix"/>
    <property type="evidence" value="ECO:0007669"/>
    <property type="project" value="InterPro"/>
</dbReference>
<evidence type="ECO:0000256" key="4">
    <source>
        <dbReference type="ARBA" id="ARBA00023002"/>
    </source>
</evidence>
<dbReference type="OrthoDB" id="416253at2759"/>
<evidence type="ECO:0000256" key="5">
    <source>
        <dbReference type="SAM" id="MobiDB-lite"/>
    </source>
</evidence>
<dbReference type="OMA" id="HEEMETN"/>
<dbReference type="InterPro" id="IPR023210">
    <property type="entry name" value="NADP_OxRdtase_dom"/>
</dbReference>
<dbReference type="InterPro" id="IPR018170">
    <property type="entry name" value="Aldo/ket_reductase_CS"/>
</dbReference>
<evidence type="ECO:0000313" key="7">
    <source>
        <dbReference type="EMBL" id="KAF8402979.1"/>
    </source>
</evidence>
<dbReference type="AlphaFoldDB" id="A0A835DK46"/>
<dbReference type="SUPFAM" id="SSF51430">
    <property type="entry name" value="NAD(P)-linked oxidoreductase"/>
    <property type="match status" value="1"/>
</dbReference>
<dbReference type="InterPro" id="IPR036561">
    <property type="entry name" value="MAM33_sf"/>
</dbReference>
<protein>
    <recommendedName>
        <fullName evidence="6">NADP-dependent oxidoreductase domain-containing protein</fullName>
    </recommendedName>
</protein>
<keyword evidence="4" id="KW-0560">Oxidoreductase</keyword>
<dbReference type="Proteomes" id="UP000655225">
    <property type="component" value="Unassembled WGS sequence"/>
</dbReference>
<dbReference type="InterPro" id="IPR036812">
    <property type="entry name" value="NAD(P)_OxRdtase_dom_sf"/>
</dbReference>
<evidence type="ECO:0000256" key="2">
    <source>
        <dbReference type="ARBA" id="ARBA00022857"/>
    </source>
</evidence>
<dbReference type="PROSITE" id="PS00062">
    <property type="entry name" value="ALDOKETO_REDUCTASE_2"/>
    <property type="match status" value="1"/>
</dbReference>
<dbReference type="PRINTS" id="PR00069">
    <property type="entry name" value="ALDKETRDTASE"/>
</dbReference>
<accession>A0A835DK46</accession>
<feature type="region of interest" description="Disordered" evidence="5">
    <location>
        <begin position="128"/>
        <end position="154"/>
    </location>
</feature>
<comment type="similarity">
    <text evidence="1">Belongs to the aldo/keto reductase family.</text>
</comment>
<name>A0A835DK46_TETSI</name>
<dbReference type="Pfam" id="PF00248">
    <property type="entry name" value="Aldo_ket_red"/>
    <property type="match status" value="1"/>
</dbReference>
<dbReference type="Gene3D" id="3.20.20.100">
    <property type="entry name" value="NADP-dependent oxidoreductase domain"/>
    <property type="match status" value="1"/>
</dbReference>